<dbReference type="InterPro" id="IPR000387">
    <property type="entry name" value="Tyr_Pase_dom"/>
</dbReference>
<evidence type="ECO:0000256" key="4">
    <source>
        <dbReference type="ARBA" id="ARBA00022729"/>
    </source>
</evidence>
<keyword evidence="4 13" id="KW-0732">Signal</keyword>
<dbReference type="PROSITE" id="PS50056">
    <property type="entry name" value="TYR_PHOSPHATASE_2"/>
    <property type="match status" value="1"/>
</dbReference>
<dbReference type="InterPro" id="IPR041201">
    <property type="entry name" value="PTPRJ_TM"/>
</dbReference>
<dbReference type="SUPFAM" id="SSF52799">
    <property type="entry name" value="(Phosphotyrosine protein) phosphatases II"/>
    <property type="match status" value="1"/>
</dbReference>
<evidence type="ECO:0000256" key="2">
    <source>
        <dbReference type="ARBA" id="ARBA00013064"/>
    </source>
</evidence>
<dbReference type="SMART" id="SM00060">
    <property type="entry name" value="FN3"/>
    <property type="match status" value="8"/>
</dbReference>
<evidence type="ECO:0000259" key="15">
    <source>
        <dbReference type="PROSITE" id="PS50056"/>
    </source>
</evidence>
<keyword evidence="8 12" id="KW-1133">Transmembrane helix</keyword>
<dbReference type="InterPro" id="IPR013783">
    <property type="entry name" value="Ig-like_fold"/>
</dbReference>
<feature type="signal peptide" evidence="13">
    <location>
        <begin position="1"/>
        <end position="26"/>
    </location>
</feature>
<name>A0A1D1VD32_RAMVA</name>
<dbReference type="Pfam" id="PF18861">
    <property type="entry name" value="PTP_tm"/>
    <property type="match status" value="1"/>
</dbReference>
<feature type="chain" id="PRO_5008898280" description="protein-tyrosine-phosphatase" evidence="13">
    <location>
        <begin position="27"/>
        <end position="1456"/>
    </location>
</feature>
<dbReference type="SMART" id="SM00404">
    <property type="entry name" value="PTPc_motif"/>
    <property type="match status" value="1"/>
</dbReference>
<keyword evidence="7" id="KW-0904">Protein phosphatase</keyword>
<evidence type="ECO:0000256" key="10">
    <source>
        <dbReference type="ARBA" id="ARBA00023180"/>
    </source>
</evidence>
<dbReference type="InterPro" id="IPR050713">
    <property type="entry name" value="RTP_Phos/Ushers"/>
</dbReference>
<dbReference type="InterPro" id="IPR016130">
    <property type="entry name" value="Tyr_Pase_AS"/>
</dbReference>
<evidence type="ECO:0000256" key="5">
    <source>
        <dbReference type="ARBA" id="ARBA00022737"/>
    </source>
</evidence>
<evidence type="ECO:0000256" key="12">
    <source>
        <dbReference type="SAM" id="Phobius"/>
    </source>
</evidence>
<evidence type="ECO:0000313" key="17">
    <source>
        <dbReference type="EMBL" id="GAU97982.1"/>
    </source>
</evidence>
<protein>
    <recommendedName>
        <fullName evidence="2">protein-tyrosine-phosphatase</fullName>
        <ecNumber evidence="2">3.1.3.48</ecNumber>
    </recommendedName>
</protein>
<dbReference type="STRING" id="947166.A0A1D1VD32"/>
<comment type="catalytic activity">
    <reaction evidence="11">
        <text>O-phospho-L-tyrosyl-[protein] + H2O = L-tyrosyl-[protein] + phosphate</text>
        <dbReference type="Rhea" id="RHEA:10684"/>
        <dbReference type="Rhea" id="RHEA-COMP:10136"/>
        <dbReference type="Rhea" id="RHEA-COMP:20101"/>
        <dbReference type="ChEBI" id="CHEBI:15377"/>
        <dbReference type="ChEBI" id="CHEBI:43474"/>
        <dbReference type="ChEBI" id="CHEBI:46858"/>
        <dbReference type="ChEBI" id="CHEBI:61978"/>
        <dbReference type="EC" id="3.1.3.48"/>
    </reaction>
</comment>
<keyword evidence="6" id="KW-0378">Hydrolase</keyword>
<dbReference type="Pfam" id="PF00041">
    <property type="entry name" value="fn3"/>
    <property type="match status" value="6"/>
</dbReference>
<proteinExistence type="predicted"/>
<reference evidence="17 18" key="1">
    <citation type="journal article" date="2016" name="Nat. Commun.">
        <title>Extremotolerant tardigrade genome and improved radiotolerance of human cultured cells by tardigrade-unique protein.</title>
        <authorList>
            <person name="Hashimoto T."/>
            <person name="Horikawa D.D."/>
            <person name="Saito Y."/>
            <person name="Kuwahara H."/>
            <person name="Kozuka-Hata H."/>
            <person name="Shin-I T."/>
            <person name="Minakuchi Y."/>
            <person name="Ohishi K."/>
            <person name="Motoyama A."/>
            <person name="Aizu T."/>
            <person name="Enomoto A."/>
            <person name="Kondo K."/>
            <person name="Tanaka S."/>
            <person name="Hara Y."/>
            <person name="Koshikawa S."/>
            <person name="Sagara H."/>
            <person name="Miura T."/>
            <person name="Yokobori S."/>
            <person name="Miyagawa K."/>
            <person name="Suzuki Y."/>
            <person name="Kubo T."/>
            <person name="Oyama M."/>
            <person name="Kohara Y."/>
            <person name="Fujiyama A."/>
            <person name="Arakawa K."/>
            <person name="Katayama T."/>
            <person name="Toyoda A."/>
            <person name="Kunieda T."/>
        </authorList>
    </citation>
    <scope>NUCLEOTIDE SEQUENCE [LARGE SCALE GENOMIC DNA]</scope>
    <source>
        <strain evidence="17 18">YOKOZUNA-1</strain>
    </source>
</reference>
<dbReference type="InterPro" id="IPR000242">
    <property type="entry name" value="PTP_cat"/>
</dbReference>
<dbReference type="PROSITE" id="PS50055">
    <property type="entry name" value="TYR_PHOSPHATASE_PTP"/>
    <property type="match status" value="1"/>
</dbReference>
<keyword evidence="9 12" id="KW-0472">Membrane</keyword>
<evidence type="ECO:0000256" key="11">
    <source>
        <dbReference type="ARBA" id="ARBA00051722"/>
    </source>
</evidence>
<dbReference type="InterPro" id="IPR003595">
    <property type="entry name" value="Tyr_Pase_cat"/>
</dbReference>
<sequence length="1456" mass="162110">MKFNMSLLNVWTFLVPLITLPQNSRSAVLTVNFPNSVLPPPSSADIYTFLFAHPDGSPPTELKYVSENYSTPLIVSNVVPSSIYNVTVLVNDFPLPTKQFLSSPDPPVNLKADVSSPNETVVYWDKPEGKVDNYRMKLLSRDAQGKISPGVPMDWKEQQIRITPLLPGGEYAMEIVSVFQGLASTATRIPFMQFPAPPKNFRKLAMLTNETSLVLQWDPAEGFVDTYYLLIDAPVQPNESLAPPFTLRHVFQKLKPGQTYQVAITSVRGNFSSVPSVINATTRPLPPAEAQQVFSSNDPRTIEISWLPPASGHADGYRVSLNASDGSSFNTTRNDATWTGLVPGVQYTVNIESYVVGPEGLVLGRALKKTVSTRKVPDDPTVSLVAVPTAAELTLEALDNSVRFLEANATSEDNLVTKGDVSDGRHVYFRDLVGGTHYLIYAKLLRNDVPMVVPFENMTYPLRPVNVSASTSSITSIVVQWSRPLNTRLQGYEIVYSKHDDVAVNNVTLPDSGVNYYNLTGLTPGTKYSIQMRSLIENVRSADSETVSQCTRPLEPLSVTIKPLSVKLLLQLTRPSNSTKYYRVRLVNLDLKDLPPRSMDIRNDSSIVQVPIPIDYLGAVYEVRVSTFMCDLTSDPVTVVVSSLPPVVNFNRPPAEVTQKSIKLVIQPSWPPARSILDRYAFQISGSLPRYYLPSELKSQTVEFDNLVQGTRYVISAWTERGEVSSDKKSIEVQLKPDNVTNLNISKITSHGVSIEWTPPDGAISQYEVGISDAEPIYTNETVHTFTNLLPFKNYSVYVAAWSGTERSFALTKSFMTSEDKPGSVSFFNLGAIRPTRLQARWGPPEFPNGILTNYLLDYRESDGSAPWTQLSFPATNLSSVLALTPGKTYALRVAAVNKAGIGPAQDGSMTMPLGPPVLARSAVRPGLVAATKNTITLEFSRNDFLNSNGDVVNYTVIVAEEPIGNLSANLLSWRDVQGFPTWPPYQALESFNPFTESGHLVAAVSRSLSDADKIQVVVGSDQNCDSSKEKYCNGPLKENSKYYAKLRAFTSLANENPMYTDTIYTDAISTEGFSRNGALSIALGICIPIILIILLVIFIAMMRKRNWGPFVKRARKAPHKTVEDKISIAESITDKSRPVRLRDFAEHVRAMSADSDFKFSEEYEDLKHVGRDQPCVAADLPVNRAKNRFTNIAPYDHSRVKLSSTDDEEGSDYINANYMPGQNSPREFIATQGPLPGTRDDFWRMVWEQGSRAIVMLTRCVEKGREKCDHYWPDILYGSTDPVLYGDVSVTVLNESQFSDWTTRELRVVKDDEPARSVRQFHFTAWPDFGVPERLQTFIKFIRFFRERVPLNSQPIVVHCSAGVGRSGTFIALDRLLQQIETQDTVDIFGMVHDMRKERVWMVQTEQQYICIHQCLLCVLEKREEDPDAFDTGVHANPAYEISDEDEGIVESGPF</sequence>
<dbReference type="EMBL" id="BDGG01000004">
    <property type="protein sequence ID" value="GAU97982.1"/>
    <property type="molecule type" value="Genomic_DNA"/>
</dbReference>
<keyword evidence="3 12" id="KW-0812">Transmembrane</keyword>
<feature type="transmembrane region" description="Helical" evidence="12">
    <location>
        <begin position="1079"/>
        <end position="1103"/>
    </location>
</feature>
<dbReference type="SMART" id="SM00194">
    <property type="entry name" value="PTPc"/>
    <property type="match status" value="1"/>
</dbReference>
<evidence type="ECO:0000256" key="9">
    <source>
        <dbReference type="ARBA" id="ARBA00023136"/>
    </source>
</evidence>
<feature type="domain" description="Tyrosine-protein phosphatase" evidence="14">
    <location>
        <begin position="1160"/>
        <end position="1420"/>
    </location>
</feature>
<dbReference type="Gene3D" id="3.90.190.10">
    <property type="entry name" value="Protein tyrosine phosphatase superfamily"/>
    <property type="match status" value="1"/>
</dbReference>
<dbReference type="PROSITE" id="PS00383">
    <property type="entry name" value="TYR_PHOSPHATASE_1"/>
    <property type="match status" value="1"/>
</dbReference>
<dbReference type="GO" id="GO:0004725">
    <property type="term" value="F:protein tyrosine phosphatase activity"/>
    <property type="evidence" value="ECO:0007669"/>
    <property type="project" value="UniProtKB-EC"/>
</dbReference>
<evidence type="ECO:0000256" key="13">
    <source>
        <dbReference type="SAM" id="SignalP"/>
    </source>
</evidence>
<dbReference type="InterPro" id="IPR036116">
    <property type="entry name" value="FN3_sf"/>
</dbReference>
<dbReference type="EC" id="3.1.3.48" evidence="2"/>
<dbReference type="SUPFAM" id="SSF49265">
    <property type="entry name" value="Fibronectin type III"/>
    <property type="match status" value="4"/>
</dbReference>
<dbReference type="PANTHER" id="PTHR46957:SF3">
    <property type="entry name" value="CYTOKINE RECEPTOR"/>
    <property type="match status" value="1"/>
</dbReference>
<comment type="subcellular location">
    <subcellularLocation>
        <location evidence="1">Membrane</location>
        <topology evidence="1">Single-pass type I membrane protein</topology>
    </subcellularLocation>
</comment>
<dbReference type="InterPro" id="IPR003961">
    <property type="entry name" value="FN3_dom"/>
</dbReference>
<evidence type="ECO:0000256" key="3">
    <source>
        <dbReference type="ARBA" id="ARBA00022692"/>
    </source>
</evidence>
<evidence type="ECO:0000256" key="7">
    <source>
        <dbReference type="ARBA" id="ARBA00022912"/>
    </source>
</evidence>
<dbReference type="GO" id="GO:0032502">
    <property type="term" value="P:developmental process"/>
    <property type="evidence" value="ECO:0007669"/>
    <property type="project" value="UniProtKB-ARBA"/>
</dbReference>
<evidence type="ECO:0000256" key="8">
    <source>
        <dbReference type="ARBA" id="ARBA00022989"/>
    </source>
</evidence>
<keyword evidence="10" id="KW-0325">Glycoprotein</keyword>
<feature type="domain" description="Fibronectin type-III" evidence="16">
    <location>
        <begin position="106"/>
        <end position="196"/>
    </location>
</feature>
<organism evidence="17 18">
    <name type="scientific">Ramazzottius varieornatus</name>
    <name type="common">Water bear</name>
    <name type="synonym">Tardigrade</name>
    <dbReference type="NCBI Taxonomy" id="947166"/>
    <lineage>
        <taxon>Eukaryota</taxon>
        <taxon>Metazoa</taxon>
        <taxon>Ecdysozoa</taxon>
        <taxon>Tardigrada</taxon>
        <taxon>Eutardigrada</taxon>
        <taxon>Parachela</taxon>
        <taxon>Hypsibioidea</taxon>
        <taxon>Ramazzottiidae</taxon>
        <taxon>Ramazzottius</taxon>
    </lineage>
</organism>
<feature type="domain" description="Fibronectin type-III" evidence="16">
    <location>
        <begin position="821"/>
        <end position="917"/>
    </location>
</feature>
<accession>A0A1D1VD32</accession>
<dbReference type="GO" id="GO:0016020">
    <property type="term" value="C:membrane"/>
    <property type="evidence" value="ECO:0007669"/>
    <property type="project" value="UniProtKB-SubCell"/>
</dbReference>
<dbReference type="PANTHER" id="PTHR46957">
    <property type="entry name" value="CYTOKINE RECEPTOR"/>
    <property type="match status" value="1"/>
</dbReference>
<dbReference type="OrthoDB" id="10051103at2759"/>
<dbReference type="CDD" id="cd14548">
    <property type="entry name" value="R3-PTPc"/>
    <property type="match status" value="1"/>
</dbReference>
<dbReference type="FunFam" id="3.90.190.10:FF:000009">
    <property type="entry name" value="Receptor-type tyrosine-protein phosphatase beta"/>
    <property type="match status" value="1"/>
</dbReference>
<feature type="domain" description="Tyrosine specific protein phosphatases" evidence="15">
    <location>
        <begin position="1337"/>
        <end position="1411"/>
    </location>
</feature>
<evidence type="ECO:0000259" key="16">
    <source>
        <dbReference type="PROSITE" id="PS50853"/>
    </source>
</evidence>
<keyword evidence="5" id="KW-0677">Repeat</keyword>
<comment type="caution">
    <text evidence="17">The sequence shown here is derived from an EMBL/GenBank/DDBJ whole genome shotgun (WGS) entry which is preliminary data.</text>
</comment>
<evidence type="ECO:0000259" key="14">
    <source>
        <dbReference type="PROSITE" id="PS50055"/>
    </source>
</evidence>
<dbReference type="CDD" id="cd00063">
    <property type="entry name" value="FN3"/>
    <property type="match status" value="6"/>
</dbReference>
<feature type="domain" description="Fibronectin type-III" evidence="16">
    <location>
        <begin position="197"/>
        <end position="288"/>
    </location>
</feature>
<dbReference type="PROSITE" id="PS50853">
    <property type="entry name" value="FN3"/>
    <property type="match status" value="5"/>
</dbReference>
<dbReference type="Proteomes" id="UP000186922">
    <property type="component" value="Unassembled WGS sequence"/>
</dbReference>
<dbReference type="InterPro" id="IPR029021">
    <property type="entry name" value="Prot-tyrosine_phosphatase-like"/>
</dbReference>
<evidence type="ECO:0000256" key="6">
    <source>
        <dbReference type="ARBA" id="ARBA00022801"/>
    </source>
</evidence>
<keyword evidence="18" id="KW-1185">Reference proteome</keyword>
<evidence type="ECO:0000313" key="18">
    <source>
        <dbReference type="Proteomes" id="UP000186922"/>
    </source>
</evidence>
<dbReference type="Gene3D" id="2.60.40.10">
    <property type="entry name" value="Immunoglobulins"/>
    <property type="match status" value="6"/>
</dbReference>
<dbReference type="PRINTS" id="PR00700">
    <property type="entry name" value="PRTYPHPHTASE"/>
</dbReference>
<dbReference type="Pfam" id="PF00102">
    <property type="entry name" value="Y_phosphatase"/>
    <property type="match status" value="1"/>
</dbReference>
<evidence type="ECO:0000256" key="1">
    <source>
        <dbReference type="ARBA" id="ARBA00004479"/>
    </source>
</evidence>
<feature type="domain" description="Fibronectin type-III" evidence="16">
    <location>
        <begin position="463"/>
        <end position="554"/>
    </location>
</feature>
<feature type="domain" description="Fibronectin type-III" evidence="16">
    <location>
        <begin position="736"/>
        <end position="820"/>
    </location>
</feature>
<gene>
    <name evidence="17" type="primary">RvY_09192-1</name>
    <name evidence="17" type="synonym">RvY_09192.1</name>
    <name evidence="17" type="ORF">RvY_09192</name>
</gene>